<dbReference type="GO" id="GO:0035999">
    <property type="term" value="P:tetrahydrofolate interconversion"/>
    <property type="evidence" value="ECO:0007669"/>
    <property type="project" value="TreeGrafter"/>
</dbReference>
<dbReference type="InterPro" id="IPR024185">
    <property type="entry name" value="FTHF_cligase-like_sf"/>
</dbReference>
<evidence type="ECO:0000256" key="2">
    <source>
        <dbReference type="ARBA" id="ARBA00022741"/>
    </source>
</evidence>
<dbReference type="GO" id="GO:0046872">
    <property type="term" value="F:metal ion binding"/>
    <property type="evidence" value="ECO:0007669"/>
    <property type="project" value="UniProtKB-KW"/>
</dbReference>
<keyword evidence="2 4" id="KW-0547">Nucleotide-binding</keyword>
<comment type="catalytic activity">
    <reaction evidence="5">
        <text>(6S)-5-formyl-5,6,7,8-tetrahydrofolate + ATP = (6R)-5,10-methenyltetrahydrofolate + ADP + phosphate</text>
        <dbReference type="Rhea" id="RHEA:10488"/>
        <dbReference type="ChEBI" id="CHEBI:30616"/>
        <dbReference type="ChEBI" id="CHEBI:43474"/>
        <dbReference type="ChEBI" id="CHEBI:57455"/>
        <dbReference type="ChEBI" id="CHEBI:57457"/>
        <dbReference type="ChEBI" id="CHEBI:456216"/>
        <dbReference type="EC" id="6.3.3.2"/>
    </reaction>
</comment>
<comment type="similarity">
    <text evidence="1 5">Belongs to the 5-formyltetrahydrofolate cyclo-ligase family.</text>
</comment>
<dbReference type="InterPro" id="IPR037171">
    <property type="entry name" value="NagB/RpiA_transferase-like"/>
</dbReference>
<dbReference type="OrthoDB" id="9801938at2"/>
<dbReference type="Pfam" id="PF01812">
    <property type="entry name" value="5-FTHF_cyc-lig"/>
    <property type="match status" value="1"/>
</dbReference>
<feature type="binding site" evidence="4">
    <location>
        <begin position="137"/>
        <end position="145"/>
    </location>
    <ligand>
        <name>ATP</name>
        <dbReference type="ChEBI" id="CHEBI:30616"/>
    </ligand>
</feature>
<evidence type="ECO:0000313" key="7">
    <source>
        <dbReference type="Proteomes" id="UP000184278"/>
    </source>
</evidence>
<evidence type="ECO:0000256" key="3">
    <source>
        <dbReference type="ARBA" id="ARBA00022840"/>
    </source>
</evidence>
<dbReference type="AlphaFoldDB" id="A0A1M5PNG0"/>
<keyword evidence="7" id="KW-1185">Reference proteome</keyword>
<dbReference type="RefSeq" id="WP_073384536.1">
    <property type="nucleotide sequence ID" value="NZ_FQXK01000003.1"/>
</dbReference>
<accession>A0A1M5PNG0</accession>
<dbReference type="InterPro" id="IPR002698">
    <property type="entry name" value="FTHF_cligase"/>
</dbReference>
<keyword evidence="6" id="KW-0436">Ligase</keyword>
<dbReference type="GO" id="GO:0030272">
    <property type="term" value="F:5-formyltetrahydrofolate cyclo-ligase activity"/>
    <property type="evidence" value="ECO:0007669"/>
    <property type="project" value="UniProtKB-EC"/>
</dbReference>
<keyword evidence="3 4" id="KW-0067">ATP-binding</keyword>
<keyword evidence="5" id="KW-0479">Metal-binding</keyword>
<dbReference type="PANTHER" id="PTHR23407:SF1">
    <property type="entry name" value="5-FORMYLTETRAHYDROFOLATE CYCLO-LIGASE"/>
    <property type="match status" value="1"/>
</dbReference>
<dbReference type="STRING" id="1121131.SAMN02745229_00045"/>
<name>A0A1M5PNG0_BUTFI</name>
<feature type="binding site" evidence="4">
    <location>
        <begin position="3"/>
        <end position="7"/>
    </location>
    <ligand>
        <name>ATP</name>
        <dbReference type="ChEBI" id="CHEBI:30616"/>
    </ligand>
</feature>
<proteinExistence type="inferred from homology"/>
<dbReference type="GeneID" id="89509217"/>
<dbReference type="PIRSF" id="PIRSF006806">
    <property type="entry name" value="FTHF_cligase"/>
    <property type="match status" value="1"/>
</dbReference>
<dbReference type="SUPFAM" id="SSF100950">
    <property type="entry name" value="NagB/RpiA/CoA transferase-like"/>
    <property type="match status" value="1"/>
</dbReference>
<evidence type="ECO:0000256" key="4">
    <source>
        <dbReference type="PIRSR" id="PIRSR006806-1"/>
    </source>
</evidence>
<evidence type="ECO:0000256" key="5">
    <source>
        <dbReference type="RuleBase" id="RU361279"/>
    </source>
</evidence>
<reference evidence="7" key="1">
    <citation type="submission" date="2016-11" db="EMBL/GenBank/DDBJ databases">
        <authorList>
            <person name="Varghese N."/>
            <person name="Submissions S."/>
        </authorList>
    </citation>
    <scope>NUCLEOTIDE SEQUENCE [LARGE SCALE GENOMIC DNA]</scope>
    <source>
        <strain evidence="7">DSM 3071</strain>
    </source>
</reference>
<evidence type="ECO:0000313" key="6">
    <source>
        <dbReference type="EMBL" id="SHH03284.1"/>
    </source>
</evidence>
<protein>
    <recommendedName>
        <fullName evidence="5">5-formyltetrahydrofolate cyclo-ligase</fullName>
        <ecNumber evidence="5">6.3.3.2</ecNumber>
    </recommendedName>
</protein>
<dbReference type="NCBIfam" id="TIGR02727">
    <property type="entry name" value="MTHFS_bact"/>
    <property type="match status" value="1"/>
</dbReference>
<organism evidence="6 7">
    <name type="scientific">Butyrivibrio fibrisolvens DSM 3071</name>
    <dbReference type="NCBI Taxonomy" id="1121131"/>
    <lineage>
        <taxon>Bacteria</taxon>
        <taxon>Bacillati</taxon>
        <taxon>Bacillota</taxon>
        <taxon>Clostridia</taxon>
        <taxon>Lachnospirales</taxon>
        <taxon>Lachnospiraceae</taxon>
        <taxon>Butyrivibrio</taxon>
    </lineage>
</organism>
<comment type="cofactor">
    <cofactor evidence="5">
        <name>Mg(2+)</name>
        <dbReference type="ChEBI" id="CHEBI:18420"/>
    </cofactor>
</comment>
<dbReference type="EMBL" id="FQXK01000003">
    <property type="protein sequence ID" value="SHH03284.1"/>
    <property type="molecule type" value="Genomic_DNA"/>
</dbReference>
<dbReference type="GO" id="GO:0009396">
    <property type="term" value="P:folic acid-containing compound biosynthetic process"/>
    <property type="evidence" value="ECO:0007669"/>
    <property type="project" value="TreeGrafter"/>
</dbReference>
<dbReference type="EC" id="6.3.3.2" evidence="5"/>
<dbReference type="PANTHER" id="PTHR23407">
    <property type="entry name" value="ATPASE INHIBITOR/5-FORMYLTETRAHYDROFOLATE CYCLO-LIGASE"/>
    <property type="match status" value="1"/>
</dbReference>
<dbReference type="Gene3D" id="3.40.50.10420">
    <property type="entry name" value="NagB/RpiA/CoA transferase-like"/>
    <property type="match status" value="1"/>
</dbReference>
<evidence type="ECO:0000256" key="1">
    <source>
        <dbReference type="ARBA" id="ARBA00010638"/>
    </source>
</evidence>
<gene>
    <name evidence="6" type="ORF">SAMN02745229_00045</name>
</gene>
<dbReference type="Proteomes" id="UP000184278">
    <property type="component" value="Unassembled WGS sequence"/>
</dbReference>
<feature type="binding site" evidence="4">
    <location>
        <position position="54"/>
    </location>
    <ligand>
        <name>substrate</name>
    </ligand>
</feature>
<keyword evidence="5" id="KW-0460">Magnesium</keyword>
<dbReference type="GO" id="GO:0005524">
    <property type="term" value="F:ATP binding"/>
    <property type="evidence" value="ECO:0007669"/>
    <property type="project" value="UniProtKB-KW"/>
</dbReference>
<sequence>MTKQEYRKLALKLRDSIPFEKRDKYSKKIAERLIESDSVKMAENILIYYSYRSEVDTKDLIERLIQMGKKVFCPKVIDPKEGIMEFYRITDMDQISEGFHGIPEPVTKDAYETDLGRLHSDTLMIIPGVAFDRECNRIGYKGGFYDRYIPRVPGAKLVAIAFDEQIFDDVFPMESHDMKPDMIISQSRIYI</sequence>